<dbReference type="EMBL" id="CP100390">
    <property type="protein sequence ID" value="UZE95311.1"/>
    <property type="molecule type" value="Genomic_DNA"/>
</dbReference>
<keyword evidence="1" id="KW-0175">Coiled coil</keyword>
<name>A0ABY6MZN7_9ALTE</name>
<evidence type="ECO:0000256" key="2">
    <source>
        <dbReference type="SAM" id="SignalP"/>
    </source>
</evidence>
<reference evidence="3" key="1">
    <citation type="submission" date="2022-06" db="EMBL/GenBank/DDBJ databases">
        <title>Alkalimarinus sp. nov., isolated from gut of a Alitta virens.</title>
        <authorList>
            <person name="Yang A.I."/>
            <person name="Shin N.-R."/>
        </authorList>
    </citation>
    <scope>NUCLEOTIDE SEQUENCE</scope>
    <source>
        <strain evidence="3">A2M4</strain>
    </source>
</reference>
<gene>
    <name evidence="3" type="ORF">NKI27_14745</name>
</gene>
<accession>A0ABY6MZN7</accession>
<dbReference type="RefSeq" id="WP_265046800.1">
    <property type="nucleotide sequence ID" value="NZ_CP100390.1"/>
</dbReference>
<feature type="coiled-coil region" evidence="1">
    <location>
        <begin position="108"/>
        <end position="195"/>
    </location>
</feature>
<keyword evidence="2" id="KW-0732">Signal</keyword>
<dbReference type="Gene3D" id="3.10.28.20">
    <property type="entry name" value="Acetamidase/Formamidase-like domains"/>
    <property type="match status" value="1"/>
</dbReference>
<evidence type="ECO:0000313" key="4">
    <source>
        <dbReference type="Proteomes" id="UP001163739"/>
    </source>
</evidence>
<evidence type="ECO:0000313" key="3">
    <source>
        <dbReference type="EMBL" id="UZE95311.1"/>
    </source>
</evidence>
<keyword evidence="4" id="KW-1185">Reference proteome</keyword>
<feature type="signal peptide" evidence="2">
    <location>
        <begin position="1"/>
        <end position="23"/>
    </location>
</feature>
<proteinExistence type="predicted"/>
<protein>
    <submittedName>
        <fullName evidence="3">Uncharacterized protein</fullName>
    </submittedName>
</protein>
<sequence length="471" mass="53133">MKLAQTQLYALLLLLLSIPLANAKLITGEGYGESLQLAREEALSSLASSIFVQIESSSEVYQNDKGESYFNSTTHSSTDLPMIGVEFDCYAALKQQYCSAKMDTTKSLANYQQQIKSIQQSINTQLENMAKLPIEQHYDQLAELLSQYEQYEKYLTVITFMSGQNNVDFSPAITKQELRRKLISLEKRVNSLQLAARLLSKGINQNRIYVRPATLENSREITPFANALLSQLQSLVQTVSNPDQAKYFFSGSYQIHDQGIQVTYSLTDKQGNTLKTRLIELTPASYQHYRTDPVALDFDALLHKGYAISSDFKVQLSTNKGSRQLLFNGGDTIELLIKVNQPGYFYIVGHSKNEQQELSYLLDINEVQGNRRFVYYVNADDANKWISLGEFEASEPYGVESIQVIASNDDVVDALPSYVYDPSNGYYILARDVKQGVIRTRGQRGLKKVMKKNSNKEAETAEAVLMFTTQK</sequence>
<dbReference type="Proteomes" id="UP001163739">
    <property type="component" value="Chromosome"/>
</dbReference>
<evidence type="ECO:0000256" key="1">
    <source>
        <dbReference type="SAM" id="Coils"/>
    </source>
</evidence>
<feature type="chain" id="PRO_5046172508" evidence="2">
    <location>
        <begin position="24"/>
        <end position="471"/>
    </location>
</feature>
<organism evidence="3 4">
    <name type="scientific">Alkalimarinus alittae</name>
    <dbReference type="NCBI Taxonomy" id="2961619"/>
    <lineage>
        <taxon>Bacteria</taxon>
        <taxon>Pseudomonadati</taxon>
        <taxon>Pseudomonadota</taxon>
        <taxon>Gammaproteobacteria</taxon>
        <taxon>Alteromonadales</taxon>
        <taxon>Alteromonadaceae</taxon>
        <taxon>Alkalimarinus</taxon>
    </lineage>
</organism>